<dbReference type="SUPFAM" id="SSF50129">
    <property type="entry name" value="GroES-like"/>
    <property type="match status" value="1"/>
</dbReference>
<dbReference type="InterPro" id="IPR013154">
    <property type="entry name" value="ADH-like_N"/>
</dbReference>
<dbReference type="Pfam" id="PF13602">
    <property type="entry name" value="ADH_zinc_N_2"/>
    <property type="match status" value="1"/>
</dbReference>
<dbReference type="GO" id="GO:0005811">
    <property type="term" value="C:lipid droplet"/>
    <property type="evidence" value="ECO:0007669"/>
    <property type="project" value="UniProtKB-SubCell"/>
</dbReference>
<dbReference type="Pfam" id="PF08240">
    <property type="entry name" value="ADH_N"/>
    <property type="match status" value="1"/>
</dbReference>
<proteinExistence type="inferred from homology"/>
<sequence>MTSEFDCPVVNGKLISKALTYTSFWNLGISNIAIPLNIKDDEILVRVKAVSINPIDILVQRLSIFFIGSYRKVYGGDFAGIVIKSGLKSGYVNGDSVYGYRLAPLSFNGTYSQYIIINPKKTIFCDKIPNGIIYEQAASLSCVGATGYGILKQGLTLNGTNKNISKDKDLKGLLKGKKIFISGAGTSVGSYALQFAKKYMNADKVVVTCAARSYNEIENLGADLIIDYTQGNFQTINELLEYVKINGKFDIIIDCVRNEIFLDYLDLILKDKTANGAYCQIYGSKSMKILTCSLFSIILPSFHSIKFKIFQMFGLLKHNFYIYKLHYDSTFGSVIKSMCKDDTLETPIDSIYRGWTDYDKAIQRVGSAKASGKAVCIL</sequence>
<dbReference type="Gene3D" id="3.40.50.720">
    <property type="entry name" value="NAD(P)-binding Rossmann-like Domain"/>
    <property type="match status" value="1"/>
</dbReference>
<feature type="domain" description="Enoyl reductase (ER)" evidence="4">
    <location>
        <begin position="28"/>
        <end position="376"/>
    </location>
</feature>
<dbReference type="PANTHER" id="PTHR11695">
    <property type="entry name" value="ALCOHOL DEHYDROGENASE RELATED"/>
    <property type="match status" value="1"/>
</dbReference>
<dbReference type="GO" id="GO:0005739">
    <property type="term" value="C:mitochondrion"/>
    <property type="evidence" value="ECO:0007669"/>
    <property type="project" value="TreeGrafter"/>
</dbReference>
<evidence type="ECO:0000313" key="6">
    <source>
        <dbReference type="Proteomes" id="UP000697127"/>
    </source>
</evidence>
<keyword evidence="2" id="KW-0551">Lipid droplet</keyword>
<dbReference type="InterPro" id="IPR036291">
    <property type="entry name" value="NAD(P)-bd_dom_sf"/>
</dbReference>
<comment type="subcellular location">
    <subcellularLocation>
        <location evidence="1">Lipid droplet</location>
    </subcellularLocation>
</comment>
<dbReference type="SUPFAM" id="SSF51735">
    <property type="entry name" value="NAD(P)-binding Rossmann-fold domains"/>
    <property type="match status" value="1"/>
</dbReference>
<dbReference type="Gene3D" id="3.90.180.10">
    <property type="entry name" value="Medium-chain alcohol dehydrogenases, catalytic domain"/>
    <property type="match status" value="1"/>
</dbReference>
<accession>A0A9P6WI27</accession>
<evidence type="ECO:0000256" key="1">
    <source>
        <dbReference type="ARBA" id="ARBA00004502"/>
    </source>
</evidence>
<comment type="caution">
    <text evidence="5">The sequence shown here is derived from an EMBL/GenBank/DDBJ whole genome shotgun (WGS) entry which is preliminary data.</text>
</comment>
<dbReference type="EMBL" id="PUHW01000477">
    <property type="protein sequence ID" value="KAG0686497.1"/>
    <property type="molecule type" value="Genomic_DNA"/>
</dbReference>
<name>A0A9P6WI27_9ASCO</name>
<dbReference type="SMART" id="SM00829">
    <property type="entry name" value="PKS_ER"/>
    <property type="match status" value="1"/>
</dbReference>
<gene>
    <name evidence="5" type="primary">YIM1_3</name>
    <name evidence="5" type="ORF">C6P40_003931</name>
</gene>
<evidence type="ECO:0000256" key="2">
    <source>
        <dbReference type="ARBA" id="ARBA00022677"/>
    </source>
</evidence>
<evidence type="ECO:0000313" key="5">
    <source>
        <dbReference type="EMBL" id="KAG0686497.1"/>
    </source>
</evidence>
<reference evidence="5" key="1">
    <citation type="submission" date="2020-11" db="EMBL/GenBank/DDBJ databases">
        <title>Kefir isolates.</title>
        <authorList>
            <person name="Marcisauskas S."/>
            <person name="Kim Y."/>
            <person name="Blasche S."/>
        </authorList>
    </citation>
    <scope>NUCLEOTIDE SEQUENCE</scope>
    <source>
        <strain evidence="5">Olga-1</strain>
    </source>
</reference>
<organism evidence="5 6">
    <name type="scientific">Pichia californica</name>
    <dbReference type="NCBI Taxonomy" id="460514"/>
    <lineage>
        <taxon>Eukaryota</taxon>
        <taxon>Fungi</taxon>
        <taxon>Dikarya</taxon>
        <taxon>Ascomycota</taxon>
        <taxon>Saccharomycotina</taxon>
        <taxon>Pichiomycetes</taxon>
        <taxon>Pichiales</taxon>
        <taxon>Pichiaceae</taxon>
        <taxon>Pichia</taxon>
    </lineage>
</organism>
<dbReference type="GO" id="GO:0016491">
    <property type="term" value="F:oxidoreductase activity"/>
    <property type="evidence" value="ECO:0007669"/>
    <property type="project" value="InterPro"/>
</dbReference>
<dbReference type="AlphaFoldDB" id="A0A9P6WI27"/>
<evidence type="ECO:0000256" key="3">
    <source>
        <dbReference type="ARBA" id="ARBA00038249"/>
    </source>
</evidence>
<comment type="similarity">
    <text evidence="3">Belongs to the YIM1 family.</text>
</comment>
<dbReference type="Proteomes" id="UP000697127">
    <property type="component" value="Unassembled WGS sequence"/>
</dbReference>
<evidence type="ECO:0000259" key="4">
    <source>
        <dbReference type="SMART" id="SM00829"/>
    </source>
</evidence>
<protein>
    <submittedName>
        <fullName evidence="5">Zinc ion binding</fullName>
    </submittedName>
</protein>
<keyword evidence="6" id="KW-1185">Reference proteome</keyword>
<dbReference type="InterPro" id="IPR050700">
    <property type="entry name" value="YIM1/Zinc_Alcohol_DH_Fams"/>
</dbReference>
<dbReference type="InterPro" id="IPR011032">
    <property type="entry name" value="GroES-like_sf"/>
</dbReference>
<dbReference type="PANTHER" id="PTHR11695:SF294">
    <property type="entry name" value="RETICULON-4-INTERACTING PROTEIN 1, MITOCHONDRIAL"/>
    <property type="match status" value="1"/>
</dbReference>
<dbReference type="InterPro" id="IPR020843">
    <property type="entry name" value="ER"/>
</dbReference>